<feature type="domain" description="M23ase beta-sheet core" evidence="2">
    <location>
        <begin position="144"/>
        <end position="236"/>
    </location>
</feature>
<dbReference type="Gene3D" id="2.70.70.10">
    <property type="entry name" value="Glucose Permease (Domain IIA)"/>
    <property type="match status" value="1"/>
</dbReference>
<evidence type="ECO:0000256" key="1">
    <source>
        <dbReference type="SAM" id="MobiDB-lite"/>
    </source>
</evidence>
<dbReference type="CDD" id="cd12797">
    <property type="entry name" value="M23_peptidase"/>
    <property type="match status" value="1"/>
</dbReference>
<dbReference type="eggNOG" id="COG0739">
    <property type="taxonomic scope" value="Bacteria"/>
</dbReference>
<accession>E6SLL0</accession>
<dbReference type="STRING" id="644966.Tmar_0152"/>
<feature type="region of interest" description="Disordered" evidence="1">
    <location>
        <begin position="56"/>
        <end position="114"/>
    </location>
</feature>
<proteinExistence type="predicted"/>
<dbReference type="GO" id="GO:0004222">
    <property type="term" value="F:metalloendopeptidase activity"/>
    <property type="evidence" value="ECO:0007669"/>
    <property type="project" value="TreeGrafter"/>
</dbReference>
<reference evidence="3 4" key="1">
    <citation type="journal article" date="2010" name="Stand. Genomic Sci.">
        <title>Complete genome sequence of Thermaerobacter marianensis type strain (7p75a).</title>
        <authorList>
            <person name="Han C."/>
            <person name="Gu W."/>
            <person name="Zhang X."/>
            <person name="Lapidus A."/>
            <person name="Nolan M."/>
            <person name="Copeland A."/>
            <person name="Lucas S."/>
            <person name="Del Rio T.G."/>
            <person name="Tice H."/>
            <person name="Cheng J.F."/>
            <person name="Tapia R."/>
            <person name="Goodwin L."/>
            <person name="Pitluck S."/>
            <person name="Pagani I."/>
            <person name="Ivanova N."/>
            <person name="Mavromatis K."/>
            <person name="Mikhailova N."/>
            <person name="Pati A."/>
            <person name="Chen A."/>
            <person name="Palaniappan K."/>
            <person name="Land M."/>
            <person name="Hauser L."/>
            <person name="Chang Y.J."/>
            <person name="Jeffries C.D."/>
            <person name="Schneider S."/>
            <person name="Rohde M."/>
            <person name="Goker M."/>
            <person name="Pukall R."/>
            <person name="Woyke T."/>
            <person name="Bristow J."/>
            <person name="Eisen J.A."/>
            <person name="Markowitz V."/>
            <person name="Hugenholtz P."/>
            <person name="Kyrpides N.C."/>
            <person name="Klenk H.P."/>
            <person name="Detter J.C."/>
        </authorList>
    </citation>
    <scope>NUCLEOTIDE SEQUENCE [LARGE SCALE GENOMIC DNA]</scope>
    <source>
        <strain evidence="4">ATCC 700841 / DSM 12885 / JCM 10246 / 7p75a</strain>
    </source>
</reference>
<dbReference type="RefSeq" id="WP_013494582.1">
    <property type="nucleotide sequence ID" value="NC_014831.1"/>
</dbReference>
<evidence type="ECO:0000313" key="3">
    <source>
        <dbReference type="EMBL" id="ADU50277.1"/>
    </source>
</evidence>
<dbReference type="SUPFAM" id="SSF51261">
    <property type="entry name" value="Duplicated hybrid motif"/>
    <property type="match status" value="1"/>
</dbReference>
<dbReference type="InterPro" id="IPR011055">
    <property type="entry name" value="Dup_hybrid_motif"/>
</dbReference>
<dbReference type="PANTHER" id="PTHR21666">
    <property type="entry name" value="PEPTIDASE-RELATED"/>
    <property type="match status" value="1"/>
</dbReference>
<dbReference type="Proteomes" id="UP000008915">
    <property type="component" value="Chromosome"/>
</dbReference>
<dbReference type="InterPro" id="IPR016047">
    <property type="entry name" value="M23ase_b-sheet_dom"/>
</dbReference>
<reference evidence="4" key="2">
    <citation type="journal article" date="2010" name="Stand. Genomic Sci.">
        <title>Complete genome sequence of Thermaerobacter marianensis type strain (7p75aT).</title>
        <authorList>
            <person name="Han C."/>
            <person name="Gu W."/>
            <person name="Zhang X."/>
            <person name="Lapidus A."/>
            <person name="Nolan M."/>
            <person name="Copeland A."/>
            <person name="Lucas S."/>
            <person name="Glavina Del Rio T."/>
            <person name="Tice H."/>
            <person name="Cheng J."/>
            <person name="Tapia R."/>
            <person name="Goodwin L."/>
            <person name="Pitluck S."/>
            <person name="Pagani I."/>
            <person name="Ivanova N."/>
            <person name="Mavromatis K."/>
            <person name="Mikhailova N."/>
            <person name="Pati A."/>
            <person name="Chen A."/>
            <person name="Palaniappan K."/>
            <person name="Land M."/>
            <person name="Hauser L."/>
            <person name="Chang Y."/>
            <person name="Jeffries C."/>
            <person name="Schneider S."/>
            <person name="Rohde M."/>
            <person name="Goker M."/>
            <person name="Pukall R."/>
            <person name="Woyke T."/>
            <person name="Bristow J."/>
            <person name="Eisen J."/>
            <person name="Markowitz V."/>
            <person name="Hugenholtz P."/>
            <person name="Kyrpides N."/>
            <person name="Klenk H."/>
            <person name="Detter J."/>
        </authorList>
    </citation>
    <scope>NUCLEOTIDE SEQUENCE [LARGE SCALE GENOMIC DNA]</scope>
    <source>
        <strain evidence="4">ATCC 700841 / DSM 12885 / JCM 10246 / 7p75a</strain>
    </source>
</reference>
<evidence type="ECO:0000313" key="4">
    <source>
        <dbReference type="Proteomes" id="UP000008915"/>
    </source>
</evidence>
<dbReference type="HOGENOM" id="CLU_997245_0_0_9"/>
<dbReference type="InterPro" id="IPR050570">
    <property type="entry name" value="Cell_wall_metabolism_enzyme"/>
</dbReference>
<dbReference type="EMBL" id="CP002344">
    <property type="protein sequence ID" value="ADU50277.1"/>
    <property type="molecule type" value="Genomic_DNA"/>
</dbReference>
<sequence length="279" mass="28188">MATGDRWLQRVNALLLAAWLGMVAAHVSGRDGDPAARPAPGKGGWFAPVPGFTRLFATERPGPASPQVEPAAAGAGAAPAARGEGEEAASGKPGGADRAGAVRQDGAAPGSSPWSIPPAVSWARPLDAVATVTSLFGPRDGRWHHGVDLAVPAGTAVRSVWQGTVRQAGWRGAYGLAVEVAHPGGWSTLYGHLASVAVEPGQRVARGQLLGRVGATGRATGPHLHLEVRVPEGFFDPLAWLDRRWYRWAVGAGDGDAVGTAAVAAPGGAATGSGAAGGE</sequence>
<dbReference type="Pfam" id="PF01551">
    <property type="entry name" value="Peptidase_M23"/>
    <property type="match status" value="1"/>
</dbReference>
<dbReference type="PANTHER" id="PTHR21666:SF270">
    <property type="entry name" value="MUREIN HYDROLASE ACTIVATOR ENVC"/>
    <property type="match status" value="1"/>
</dbReference>
<feature type="compositionally biased region" description="Low complexity" evidence="1">
    <location>
        <begin position="69"/>
        <end position="82"/>
    </location>
</feature>
<dbReference type="AlphaFoldDB" id="E6SLL0"/>
<name>E6SLL0_THEM7</name>
<evidence type="ECO:0000259" key="2">
    <source>
        <dbReference type="Pfam" id="PF01551"/>
    </source>
</evidence>
<keyword evidence="4" id="KW-1185">Reference proteome</keyword>
<dbReference type="KEGG" id="tmr:Tmar_0152"/>
<gene>
    <name evidence="3" type="ordered locus">Tmar_0152</name>
</gene>
<protein>
    <submittedName>
        <fullName evidence="3">Peptidase M23</fullName>
    </submittedName>
</protein>
<organism evidence="3 4">
    <name type="scientific">Thermaerobacter marianensis (strain ATCC 700841 / DSM 12885 / JCM 10246 / 7p75a)</name>
    <dbReference type="NCBI Taxonomy" id="644966"/>
    <lineage>
        <taxon>Bacteria</taxon>
        <taxon>Bacillati</taxon>
        <taxon>Bacillota</taxon>
        <taxon>Clostridia</taxon>
        <taxon>Eubacteriales</taxon>
        <taxon>Clostridiales Family XVII. Incertae Sedis</taxon>
        <taxon>Thermaerobacter</taxon>
    </lineage>
</organism>